<feature type="transmembrane region" description="Helical" evidence="1">
    <location>
        <begin position="268"/>
        <end position="290"/>
    </location>
</feature>
<dbReference type="OMA" id="QVHAYGP"/>
<reference evidence="2 3" key="1">
    <citation type="journal article" date="2018" name="Sci. Rep.">
        <title>Comparative analysis of the Pocillopora damicornis genome highlights role of immune system in coral evolution.</title>
        <authorList>
            <person name="Cunning R."/>
            <person name="Bay R.A."/>
            <person name="Gillette P."/>
            <person name="Baker A.C."/>
            <person name="Traylor-Knowles N."/>
        </authorList>
    </citation>
    <scope>NUCLEOTIDE SEQUENCE [LARGE SCALE GENOMIC DNA]</scope>
    <source>
        <strain evidence="2">RSMAS</strain>
        <tissue evidence="2">Whole animal</tissue>
    </source>
</reference>
<evidence type="ECO:0000313" key="3">
    <source>
        <dbReference type="Proteomes" id="UP000275408"/>
    </source>
</evidence>
<sequence length="698" mass="80871">MGSCCCTAPHHQPPEHRNKPLVRMCSSGNHFPNFADIGDKIVLFVDFGNNFKPLPRRNQVHSLGGATAGLQWPDQRHHGEENTQYEIKFAGLQAFLKRIKPKEENCTSYRSEVKLLMTDDILREPGGLVKFTIPYCDSEGQYLGVVTEQDHEYDASHRVYNHPIWDELIVHNGEIRDDIQCRTSTRLVEGTYGSMARRRARESAVIEGPMDQEDAGAETSGSSEHLSATHELDPLLGQPPRAKRYWPDSWEMSCWRPCCDPILRSENWFTRFLAMFFVAPLTNVTGLSLYYQLYLVEIFHLRFKTKLGHYLFMPLIVMMMLCFFAQWRFDRDCYTLANTEVLVWNGAAVFALFLLFWYCLWGLIQRTPCMGFFMIVPLAVMYILANITFQMAVKNSALQSLNCETCWNHTNHLSNHVKYYNAFNLMHWYFNPVLWTFVLCLCQAISHSFEPKIPPRVNQTNHWMSCDIICKTYGFPKTLLIFMAQAIFGTIDELLASPRLLPLLILRVCFTLGYSPKEWKVLKILVKKSLQYGDPALDYIGTGGADYLPKDSVIPEVSLSTTGTSGKALENNYNIGYNIRKLKKTLQEMESTLTDRQRKILTDPRTIRYCADDWLKHYIVLRHYVAKYELQVHAYGPFRSGKENKEAFHDDVRMERDFPLAKHSSFRNFLQQVRFHLWLMEDEFITKRAISACCAKEI</sequence>
<keyword evidence="3" id="KW-1185">Reference proteome</keyword>
<keyword evidence="1" id="KW-0472">Membrane</keyword>
<evidence type="ECO:0000313" key="2">
    <source>
        <dbReference type="EMBL" id="RMX59794.1"/>
    </source>
</evidence>
<dbReference type="OrthoDB" id="5953878at2759"/>
<gene>
    <name evidence="2" type="ORF">pdam_00007322</name>
</gene>
<dbReference type="EMBL" id="RCHS01000275">
    <property type="protein sequence ID" value="RMX59794.1"/>
    <property type="molecule type" value="Genomic_DNA"/>
</dbReference>
<comment type="caution">
    <text evidence="2">The sequence shown here is derived from an EMBL/GenBank/DDBJ whole genome shotgun (WGS) entry which is preliminary data.</text>
</comment>
<keyword evidence="1" id="KW-0812">Transmembrane</keyword>
<keyword evidence="1" id="KW-1133">Transmembrane helix</keyword>
<feature type="transmembrane region" description="Helical" evidence="1">
    <location>
        <begin position="310"/>
        <end position="329"/>
    </location>
</feature>
<accession>A0A3M6V1Z6</accession>
<dbReference type="AlphaFoldDB" id="A0A3M6V1Z6"/>
<name>A0A3M6V1Z6_POCDA</name>
<dbReference type="Proteomes" id="UP000275408">
    <property type="component" value="Unassembled WGS sequence"/>
</dbReference>
<feature type="transmembrane region" description="Helical" evidence="1">
    <location>
        <begin position="372"/>
        <end position="392"/>
    </location>
</feature>
<feature type="transmembrane region" description="Helical" evidence="1">
    <location>
        <begin position="341"/>
        <end position="360"/>
    </location>
</feature>
<proteinExistence type="predicted"/>
<evidence type="ECO:0000256" key="1">
    <source>
        <dbReference type="SAM" id="Phobius"/>
    </source>
</evidence>
<protein>
    <submittedName>
        <fullName evidence="2">Uncharacterized protein</fullName>
    </submittedName>
</protein>
<organism evidence="2 3">
    <name type="scientific">Pocillopora damicornis</name>
    <name type="common">Cauliflower coral</name>
    <name type="synonym">Millepora damicornis</name>
    <dbReference type="NCBI Taxonomy" id="46731"/>
    <lineage>
        <taxon>Eukaryota</taxon>
        <taxon>Metazoa</taxon>
        <taxon>Cnidaria</taxon>
        <taxon>Anthozoa</taxon>
        <taxon>Hexacorallia</taxon>
        <taxon>Scleractinia</taxon>
        <taxon>Astrocoeniina</taxon>
        <taxon>Pocilloporidae</taxon>
        <taxon>Pocillopora</taxon>
    </lineage>
</organism>